<protein>
    <submittedName>
        <fullName evidence="1">Uncharacterized protein</fullName>
    </submittedName>
</protein>
<reference evidence="1" key="1">
    <citation type="journal article" date="2022" name="bioRxiv">
        <title>Sequencing and chromosome-scale assembly of the giantPleurodeles waltlgenome.</title>
        <authorList>
            <person name="Brown T."/>
            <person name="Elewa A."/>
            <person name="Iarovenko S."/>
            <person name="Subramanian E."/>
            <person name="Araus A.J."/>
            <person name="Petzold A."/>
            <person name="Susuki M."/>
            <person name="Suzuki K.-i.T."/>
            <person name="Hayashi T."/>
            <person name="Toyoda A."/>
            <person name="Oliveira C."/>
            <person name="Osipova E."/>
            <person name="Leigh N.D."/>
            <person name="Simon A."/>
            <person name="Yun M.H."/>
        </authorList>
    </citation>
    <scope>NUCLEOTIDE SEQUENCE</scope>
    <source>
        <strain evidence="1">20211129_DDA</strain>
        <tissue evidence="1">Liver</tissue>
    </source>
</reference>
<organism evidence="1 2">
    <name type="scientific">Pleurodeles waltl</name>
    <name type="common">Iberian ribbed newt</name>
    <dbReference type="NCBI Taxonomy" id="8319"/>
    <lineage>
        <taxon>Eukaryota</taxon>
        <taxon>Metazoa</taxon>
        <taxon>Chordata</taxon>
        <taxon>Craniata</taxon>
        <taxon>Vertebrata</taxon>
        <taxon>Euteleostomi</taxon>
        <taxon>Amphibia</taxon>
        <taxon>Batrachia</taxon>
        <taxon>Caudata</taxon>
        <taxon>Salamandroidea</taxon>
        <taxon>Salamandridae</taxon>
        <taxon>Pleurodelinae</taxon>
        <taxon>Pleurodeles</taxon>
    </lineage>
</organism>
<evidence type="ECO:0000313" key="1">
    <source>
        <dbReference type="EMBL" id="KAJ1195053.1"/>
    </source>
</evidence>
<accession>A0AAV7V4W2</accession>
<dbReference type="EMBL" id="JANPWB010000004">
    <property type="protein sequence ID" value="KAJ1195053.1"/>
    <property type="molecule type" value="Genomic_DNA"/>
</dbReference>
<proteinExistence type="predicted"/>
<dbReference type="Proteomes" id="UP001066276">
    <property type="component" value="Chromosome 2_2"/>
</dbReference>
<name>A0AAV7V4W2_PLEWA</name>
<dbReference type="AlphaFoldDB" id="A0AAV7V4W2"/>
<keyword evidence="2" id="KW-1185">Reference proteome</keyword>
<comment type="caution">
    <text evidence="1">The sequence shown here is derived from an EMBL/GenBank/DDBJ whole genome shotgun (WGS) entry which is preliminary data.</text>
</comment>
<evidence type="ECO:0000313" key="2">
    <source>
        <dbReference type="Proteomes" id="UP001066276"/>
    </source>
</evidence>
<gene>
    <name evidence="1" type="ORF">NDU88_004336</name>
</gene>
<sequence>MSGRHAAWFHASPGARALRDRQARGVCALAAARPREPCEAKTTVHFSNEPEAEAGIVSTELGSGTAAVAPQDHGRTGLSPLTGNLQLHLPPHCSLKWTSRSAGRTVPTVCMVCRGAAGARTADLLFTRHGPTVPRQIHREFEERHMQGGGIRERTWNPAPGH</sequence>